<reference evidence="9 10" key="1">
    <citation type="submission" date="2020-08" db="EMBL/GenBank/DDBJ databases">
        <title>Genomic Encyclopedia of Type Strains, Phase IV (KMG-IV): sequencing the most valuable type-strain genomes for metagenomic binning, comparative biology and taxonomic classification.</title>
        <authorList>
            <person name="Goeker M."/>
        </authorList>
    </citation>
    <scope>NUCLEOTIDE SEQUENCE [LARGE SCALE GENOMIC DNA]</scope>
    <source>
        <strain evidence="9 10">DSM 29854</strain>
    </source>
</reference>
<feature type="domain" description="Peptidase S26" evidence="8">
    <location>
        <begin position="23"/>
        <end position="168"/>
    </location>
</feature>
<evidence type="ECO:0000313" key="9">
    <source>
        <dbReference type="EMBL" id="MBA9078996.1"/>
    </source>
</evidence>
<gene>
    <name evidence="9" type="ORF">FHS90_003730</name>
</gene>
<dbReference type="Pfam" id="PF10502">
    <property type="entry name" value="Peptidase_S26"/>
    <property type="match status" value="2"/>
</dbReference>
<dbReference type="SUPFAM" id="SSF51306">
    <property type="entry name" value="LexA/Signal peptidase"/>
    <property type="match status" value="1"/>
</dbReference>
<dbReference type="PANTHER" id="PTHR43390:SF1">
    <property type="entry name" value="CHLOROPLAST PROCESSING PEPTIDASE"/>
    <property type="match status" value="1"/>
</dbReference>
<evidence type="ECO:0000256" key="1">
    <source>
        <dbReference type="ARBA" id="ARBA00000677"/>
    </source>
</evidence>
<evidence type="ECO:0000256" key="3">
    <source>
        <dbReference type="ARBA" id="ARBA00013208"/>
    </source>
</evidence>
<comment type="subcellular location">
    <subcellularLocation>
        <location evidence="7">Membrane</location>
        <topology evidence="7">Single-pass type II membrane protein</topology>
    </subcellularLocation>
</comment>
<organism evidence="9 10">
    <name type="scientific">Rufibacter quisquiliarum</name>
    <dbReference type="NCBI Taxonomy" id="1549639"/>
    <lineage>
        <taxon>Bacteria</taxon>
        <taxon>Pseudomonadati</taxon>
        <taxon>Bacteroidota</taxon>
        <taxon>Cytophagia</taxon>
        <taxon>Cytophagales</taxon>
        <taxon>Hymenobacteraceae</taxon>
        <taxon>Rufibacter</taxon>
    </lineage>
</organism>
<feature type="active site" evidence="6">
    <location>
        <position position="140"/>
    </location>
</feature>
<dbReference type="GO" id="GO:0009003">
    <property type="term" value="F:signal peptidase activity"/>
    <property type="evidence" value="ECO:0007669"/>
    <property type="project" value="UniProtKB-EC"/>
</dbReference>
<evidence type="ECO:0000256" key="4">
    <source>
        <dbReference type="ARBA" id="ARBA00019232"/>
    </source>
</evidence>
<dbReference type="InterPro" id="IPR036286">
    <property type="entry name" value="LexA/Signal_pep-like_sf"/>
</dbReference>
<feature type="active site" evidence="6">
    <location>
        <position position="53"/>
    </location>
</feature>
<dbReference type="InterPro" id="IPR019758">
    <property type="entry name" value="Pept_S26A_signal_pept_1_CS"/>
</dbReference>
<proteinExistence type="inferred from homology"/>
<dbReference type="Proteomes" id="UP000563094">
    <property type="component" value="Unassembled WGS sequence"/>
</dbReference>
<dbReference type="Gene3D" id="2.10.109.10">
    <property type="entry name" value="Umud Fragment, subunit A"/>
    <property type="match status" value="2"/>
</dbReference>
<dbReference type="InterPro" id="IPR000223">
    <property type="entry name" value="Pept_S26A_signal_pept_1"/>
</dbReference>
<dbReference type="RefSeq" id="WP_182514045.1">
    <property type="nucleotide sequence ID" value="NZ_JACJIQ010000017.1"/>
</dbReference>
<dbReference type="EMBL" id="JACJIQ010000017">
    <property type="protein sequence ID" value="MBA9078996.1"/>
    <property type="molecule type" value="Genomic_DNA"/>
</dbReference>
<sequence length="367" mass="41847">MKLRFWKGKKPWAGPATKKSAAREWADAVMFAVVCATLIRWLTFEAFAIPSSSMEKSLLTGDYLFVSKLHYGPRTPITPLQVPLTHQTLWGTNLASFSDLVQLPAYRFPGFSEVQHHDPVVFNHPEEVERPVDLKTYLIKRCIAVAGDTLEIKHGQVYLNGKLSPAPEKLQFSYFVQTKEYVQEAFFRKHDITDVVPVQGGYILHTLPKTAALLKTFDFIQAVTPLTAAAGEADPRVFPQAPEHYAWNQDNFGPLYIPKAGATVALTPETLPLYEKIIRRYEHNEHLEVKNGRLFQKGKALTHYTFKQNYYFMMGDNRHNSNDSRFWGYVPEEYVVGKAVMVWLSTDSLASSFTDKVRWSRLLSAIK</sequence>
<keyword evidence="10" id="KW-1185">Reference proteome</keyword>
<keyword evidence="5 7" id="KW-0378">Hydrolase</keyword>
<dbReference type="GO" id="GO:0004252">
    <property type="term" value="F:serine-type endopeptidase activity"/>
    <property type="evidence" value="ECO:0007669"/>
    <property type="project" value="InterPro"/>
</dbReference>
<name>A0A839GW81_9BACT</name>
<dbReference type="InterPro" id="IPR019533">
    <property type="entry name" value="Peptidase_S26"/>
</dbReference>
<dbReference type="GO" id="GO:0006465">
    <property type="term" value="P:signal peptide processing"/>
    <property type="evidence" value="ECO:0007669"/>
    <property type="project" value="InterPro"/>
</dbReference>
<protein>
    <recommendedName>
        <fullName evidence="4 7">Signal peptidase I</fullName>
        <ecNumber evidence="3 7">3.4.21.89</ecNumber>
    </recommendedName>
</protein>
<dbReference type="NCBIfam" id="TIGR02227">
    <property type="entry name" value="sigpep_I_bact"/>
    <property type="match status" value="2"/>
</dbReference>
<dbReference type="CDD" id="cd06530">
    <property type="entry name" value="S26_SPase_I"/>
    <property type="match status" value="2"/>
</dbReference>
<dbReference type="AlphaFoldDB" id="A0A839GW81"/>
<evidence type="ECO:0000256" key="5">
    <source>
        <dbReference type="ARBA" id="ARBA00022801"/>
    </source>
</evidence>
<dbReference type="PANTHER" id="PTHR43390">
    <property type="entry name" value="SIGNAL PEPTIDASE I"/>
    <property type="match status" value="1"/>
</dbReference>
<evidence type="ECO:0000259" key="8">
    <source>
        <dbReference type="Pfam" id="PF10502"/>
    </source>
</evidence>
<evidence type="ECO:0000256" key="7">
    <source>
        <dbReference type="RuleBase" id="RU362042"/>
    </source>
</evidence>
<feature type="domain" description="Peptidase S26" evidence="8">
    <location>
        <begin position="294"/>
        <end position="343"/>
    </location>
</feature>
<comment type="similarity">
    <text evidence="2 7">Belongs to the peptidase S26 family.</text>
</comment>
<dbReference type="EC" id="3.4.21.89" evidence="3 7"/>
<dbReference type="PROSITE" id="PS00761">
    <property type="entry name" value="SPASE_I_3"/>
    <property type="match status" value="1"/>
</dbReference>
<dbReference type="PRINTS" id="PR00727">
    <property type="entry name" value="LEADERPTASE"/>
</dbReference>
<accession>A0A839GW81</accession>
<comment type="caution">
    <text evidence="9">The sequence shown here is derived from an EMBL/GenBank/DDBJ whole genome shotgun (WGS) entry which is preliminary data.</text>
</comment>
<evidence type="ECO:0000313" key="10">
    <source>
        <dbReference type="Proteomes" id="UP000563094"/>
    </source>
</evidence>
<dbReference type="GO" id="GO:0016020">
    <property type="term" value="C:membrane"/>
    <property type="evidence" value="ECO:0007669"/>
    <property type="project" value="UniProtKB-SubCell"/>
</dbReference>
<comment type="catalytic activity">
    <reaction evidence="1 7">
        <text>Cleavage of hydrophobic, N-terminal signal or leader sequences from secreted and periplasmic proteins.</text>
        <dbReference type="EC" id="3.4.21.89"/>
    </reaction>
</comment>
<keyword evidence="7" id="KW-0645">Protease</keyword>
<evidence type="ECO:0000256" key="2">
    <source>
        <dbReference type="ARBA" id="ARBA00009370"/>
    </source>
</evidence>
<evidence type="ECO:0000256" key="6">
    <source>
        <dbReference type="PIRSR" id="PIRSR600223-1"/>
    </source>
</evidence>